<dbReference type="InterPro" id="IPR040079">
    <property type="entry name" value="Glutathione_S-Trfase"/>
</dbReference>
<evidence type="ECO:0000256" key="2">
    <source>
        <dbReference type="ARBA" id="ARBA00012452"/>
    </source>
</evidence>
<dbReference type="Gene3D" id="1.20.1050.10">
    <property type="match status" value="1"/>
</dbReference>
<dbReference type="Ensembl" id="ENSCINT00000009156.3">
    <property type="protein sequence ID" value="ENSCINP00000009156.3"/>
    <property type="gene ID" value="ENSCING00000004435.3"/>
</dbReference>
<evidence type="ECO:0000256" key="3">
    <source>
        <dbReference type="ARBA" id="ARBA00022679"/>
    </source>
</evidence>
<keyword evidence="7" id="KW-1185">Reference proteome</keyword>
<dbReference type="Proteomes" id="UP000008144">
    <property type="component" value="Unassembled WGS sequence"/>
</dbReference>
<feature type="domain" description="GST N-terminal" evidence="4">
    <location>
        <begin position="3"/>
        <end position="83"/>
    </location>
</feature>
<dbReference type="AlphaFoldDB" id="F6Y3D6"/>
<dbReference type="FunFam" id="1.20.1050.10:FF:000005">
    <property type="entry name" value="Glutathione S-transferase A1"/>
    <property type="match status" value="1"/>
</dbReference>
<dbReference type="InterPro" id="IPR010987">
    <property type="entry name" value="Glutathione-S-Trfase_C-like"/>
</dbReference>
<keyword evidence="3" id="KW-0808">Transferase</keyword>
<evidence type="ECO:0000313" key="7">
    <source>
        <dbReference type="Proteomes" id="UP000008144"/>
    </source>
</evidence>
<sequence>NMSKPILYYTDGRGRAEKIRWMLAACGIDYNESFISNKVDFQRQQAEGLYLFKEIPMLEIDGMRIVQTVSILRYLARKGNFMGETEKEQVLVDMYSVGMVEMTIPGLYFPFKPNDQKPQIWLGIKKELKNKFLNAFENILQTTNNGHLVGNKQTMADVLLFESIIYFMDIEKEIINEYPKLQAFMASMKEIPWVQKFLQPGSKRKDFADEKYVAMVTDIFFS</sequence>
<dbReference type="PANTHER" id="PTHR11571:SF230">
    <property type="entry name" value="GLUTATHIONE TRANSFERASE"/>
    <property type="match status" value="1"/>
</dbReference>
<dbReference type="SUPFAM" id="SSF47616">
    <property type="entry name" value="GST C-terminal domain-like"/>
    <property type="match status" value="1"/>
</dbReference>
<dbReference type="SFLD" id="SFLDS00019">
    <property type="entry name" value="Glutathione_Transferase_(cytos"/>
    <property type="match status" value="1"/>
</dbReference>
<dbReference type="SUPFAM" id="SSF52833">
    <property type="entry name" value="Thioredoxin-like"/>
    <property type="match status" value="1"/>
</dbReference>
<dbReference type="InterPro" id="IPR003080">
    <property type="entry name" value="GST_alpha"/>
</dbReference>
<dbReference type="InterPro" id="IPR004045">
    <property type="entry name" value="Glutathione_S-Trfase_N"/>
</dbReference>
<evidence type="ECO:0000259" key="5">
    <source>
        <dbReference type="PROSITE" id="PS50405"/>
    </source>
</evidence>
<dbReference type="OMA" id="DMIMILP"/>
<dbReference type="Pfam" id="PF02798">
    <property type="entry name" value="GST_N"/>
    <property type="match status" value="1"/>
</dbReference>
<dbReference type="Pfam" id="PF14497">
    <property type="entry name" value="GST_C_3"/>
    <property type="match status" value="1"/>
</dbReference>
<proteinExistence type="inferred from homology"/>
<accession>F6Y3D6</accession>
<evidence type="ECO:0000313" key="6">
    <source>
        <dbReference type="Ensembl" id="ENSCINP00000009156.3"/>
    </source>
</evidence>
<reference evidence="7" key="1">
    <citation type="journal article" date="2002" name="Science">
        <title>The draft genome of Ciona intestinalis: insights into chordate and vertebrate origins.</title>
        <authorList>
            <person name="Dehal P."/>
            <person name="Satou Y."/>
            <person name="Campbell R.K."/>
            <person name="Chapman J."/>
            <person name="Degnan B."/>
            <person name="De Tomaso A."/>
            <person name="Davidson B."/>
            <person name="Di Gregorio A."/>
            <person name="Gelpke M."/>
            <person name="Goodstein D.M."/>
            <person name="Harafuji N."/>
            <person name="Hastings K.E."/>
            <person name="Ho I."/>
            <person name="Hotta K."/>
            <person name="Huang W."/>
            <person name="Kawashima T."/>
            <person name="Lemaire P."/>
            <person name="Martinez D."/>
            <person name="Meinertzhagen I.A."/>
            <person name="Necula S."/>
            <person name="Nonaka M."/>
            <person name="Putnam N."/>
            <person name="Rash S."/>
            <person name="Saiga H."/>
            <person name="Satake M."/>
            <person name="Terry A."/>
            <person name="Yamada L."/>
            <person name="Wang H.G."/>
            <person name="Awazu S."/>
            <person name="Azumi K."/>
            <person name="Boore J."/>
            <person name="Branno M."/>
            <person name="Chin-Bow S."/>
            <person name="DeSantis R."/>
            <person name="Doyle S."/>
            <person name="Francino P."/>
            <person name="Keys D.N."/>
            <person name="Haga S."/>
            <person name="Hayashi H."/>
            <person name="Hino K."/>
            <person name="Imai K.S."/>
            <person name="Inaba K."/>
            <person name="Kano S."/>
            <person name="Kobayashi K."/>
            <person name="Kobayashi M."/>
            <person name="Lee B.I."/>
            <person name="Makabe K.W."/>
            <person name="Manohar C."/>
            <person name="Matassi G."/>
            <person name="Medina M."/>
            <person name="Mochizuki Y."/>
            <person name="Mount S."/>
            <person name="Morishita T."/>
            <person name="Miura S."/>
            <person name="Nakayama A."/>
            <person name="Nishizaka S."/>
            <person name="Nomoto H."/>
            <person name="Ohta F."/>
            <person name="Oishi K."/>
            <person name="Rigoutsos I."/>
            <person name="Sano M."/>
            <person name="Sasaki A."/>
            <person name="Sasakura Y."/>
            <person name="Shoguchi E."/>
            <person name="Shin-i T."/>
            <person name="Spagnuolo A."/>
            <person name="Stainier D."/>
            <person name="Suzuki M.M."/>
            <person name="Tassy O."/>
            <person name="Takatori N."/>
            <person name="Tokuoka M."/>
            <person name="Yagi K."/>
            <person name="Yoshizaki F."/>
            <person name="Wada S."/>
            <person name="Zhang C."/>
            <person name="Hyatt P.D."/>
            <person name="Larimer F."/>
            <person name="Detter C."/>
            <person name="Doggett N."/>
            <person name="Glavina T."/>
            <person name="Hawkins T."/>
            <person name="Richardson P."/>
            <person name="Lucas S."/>
            <person name="Kohara Y."/>
            <person name="Levine M."/>
            <person name="Satoh N."/>
            <person name="Rokhsar D.S."/>
        </authorList>
    </citation>
    <scope>NUCLEOTIDE SEQUENCE [LARGE SCALE GENOMIC DNA]</scope>
</reference>
<dbReference type="PANTHER" id="PTHR11571">
    <property type="entry name" value="GLUTATHIONE S-TRANSFERASE"/>
    <property type="match status" value="1"/>
</dbReference>
<feature type="domain" description="GST C-terminal" evidence="5">
    <location>
        <begin position="85"/>
        <end position="207"/>
    </location>
</feature>
<evidence type="ECO:0000259" key="4">
    <source>
        <dbReference type="PROSITE" id="PS50404"/>
    </source>
</evidence>
<dbReference type="Gene3D" id="3.40.30.10">
    <property type="entry name" value="Glutaredoxin"/>
    <property type="match status" value="1"/>
</dbReference>
<reference evidence="6" key="3">
    <citation type="submission" date="2025-09" db="UniProtKB">
        <authorList>
            <consortium name="Ensembl"/>
        </authorList>
    </citation>
    <scope>IDENTIFICATION</scope>
</reference>
<dbReference type="InterPro" id="IPR004046">
    <property type="entry name" value="GST_C"/>
</dbReference>
<dbReference type="GO" id="GO:0004364">
    <property type="term" value="F:glutathione transferase activity"/>
    <property type="evidence" value="ECO:0000318"/>
    <property type="project" value="GO_Central"/>
</dbReference>
<dbReference type="FunFam" id="3.40.30.10:FF:000360">
    <property type="entry name" value="Glutathione S-transferase"/>
    <property type="match status" value="1"/>
</dbReference>
<dbReference type="PROSITE" id="PS50404">
    <property type="entry name" value="GST_NTER"/>
    <property type="match status" value="1"/>
</dbReference>
<dbReference type="InterPro" id="IPR050213">
    <property type="entry name" value="GST_superfamily"/>
</dbReference>
<organism evidence="6 7">
    <name type="scientific">Ciona intestinalis</name>
    <name type="common">Transparent sea squirt</name>
    <name type="synonym">Ascidia intestinalis</name>
    <dbReference type="NCBI Taxonomy" id="7719"/>
    <lineage>
        <taxon>Eukaryota</taxon>
        <taxon>Metazoa</taxon>
        <taxon>Chordata</taxon>
        <taxon>Tunicata</taxon>
        <taxon>Ascidiacea</taxon>
        <taxon>Phlebobranchia</taxon>
        <taxon>Cionidae</taxon>
        <taxon>Ciona</taxon>
    </lineage>
</organism>
<dbReference type="SFLD" id="SFLDG00363">
    <property type="entry name" value="AMPS_(cytGST):_Alpha-__Mu-__Pi"/>
    <property type="match status" value="1"/>
</dbReference>
<comment type="similarity">
    <text evidence="1">Belongs to the GST superfamily. Alpha family.</text>
</comment>
<dbReference type="InterPro" id="IPR036249">
    <property type="entry name" value="Thioredoxin-like_sf"/>
</dbReference>
<dbReference type="PRINTS" id="PR01266">
    <property type="entry name" value="GSTRNSFRASEA"/>
</dbReference>
<dbReference type="GeneTree" id="ENSGT00940000169396"/>
<protein>
    <recommendedName>
        <fullName evidence="2">glutathione transferase</fullName>
        <ecNumber evidence="2">2.5.1.18</ecNumber>
    </recommendedName>
</protein>
<dbReference type="HOGENOM" id="CLU_039475_4_0_1"/>
<dbReference type="EC" id="2.5.1.18" evidence="2"/>
<dbReference type="STRING" id="7719.ENSCINP00000009156"/>
<dbReference type="InParanoid" id="F6Y3D6"/>
<dbReference type="InterPro" id="IPR036282">
    <property type="entry name" value="Glutathione-S-Trfase_C_sf"/>
</dbReference>
<evidence type="ECO:0000256" key="1">
    <source>
        <dbReference type="ARBA" id="ARBA00011055"/>
    </source>
</evidence>
<reference evidence="6" key="2">
    <citation type="submission" date="2025-08" db="UniProtKB">
        <authorList>
            <consortium name="Ensembl"/>
        </authorList>
    </citation>
    <scope>IDENTIFICATION</scope>
</reference>
<dbReference type="GO" id="GO:0006749">
    <property type="term" value="P:glutathione metabolic process"/>
    <property type="evidence" value="ECO:0000318"/>
    <property type="project" value="GO_Central"/>
</dbReference>
<name>F6Y3D6_CIOIN</name>
<dbReference type="PROSITE" id="PS50405">
    <property type="entry name" value="GST_CTER"/>
    <property type="match status" value="1"/>
</dbReference>
<dbReference type="FunCoup" id="F6Y3D6">
    <property type="interactions" value="3"/>
</dbReference>